<dbReference type="PANTHER" id="PTHR42921">
    <property type="entry name" value="ACETOACETYL-COA SYNTHETASE"/>
    <property type="match status" value="1"/>
</dbReference>
<evidence type="ECO:0008006" key="6">
    <source>
        <dbReference type="Google" id="ProtNLM"/>
    </source>
</evidence>
<dbReference type="PROSITE" id="PS00455">
    <property type="entry name" value="AMP_BINDING"/>
    <property type="match status" value="1"/>
</dbReference>
<dbReference type="GeneID" id="55999312"/>
<dbReference type="Proteomes" id="UP000509510">
    <property type="component" value="Chromosome VI"/>
</dbReference>
<dbReference type="InterPro" id="IPR000873">
    <property type="entry name" value="AMP-dep_synth/lig_dom"/>
</dbReference>
<dbReference type="EMBL" id="CP055903">
    <property type="protein sequence ID" value="QKX64660.1"/>
    <property type="molecule type" value="Genomic_DNA"/>
</dbReference>
<organism evidence="4 5">
    <name type="scientific">Talaromyces rugulosus</name>
    <name type="common">Penicillium rugulosum</name>
    <dbReference type="NCBI Taxonomy" id="121627"/>
    <lineage>
        <taxon>Eukaryota</taxon>
        <taxon>Fungi</taxon>
        <taxon>Dikarya</taxon>
        <taxon>Ascomycota</taxon>
        <taxon>Pezizomycotina</taxon>
        <taxon>Eurotiomycetes</taxon>
        <taxon>Eurotiomycetidae</taxon>
        <taxon>Eurotiales</taxon>
        <taxon>Trichocomaceae</taxon>
        <taxon>Talaromyces</taxon>
        <taxon>Talaromyces sect. Islandici</taxon>
    </lineage>
</organism>
<evidence type="ECO:0000259" key="2">
    <source>
        <dbReference type="Pfam" id="PF00501"/>
    </source>
</evidence>
<evidence type="ECO:0000259" key="3">
    <source>
        <dbReference type="Pfam" id="PF16177"/>
    </source>
</evidence>
<protein>
    <recommendedName>
        <fullName evidence="6">AMP-dependent synthetase/ligase domain-containing protein</fullName>
    </recommendedName>
</protein>
<evidence type="ECO:0000313" key="4">
    <source>
        <dbReference type="EMBL" id="QKX64660.1"/>
    </source>
</evidence>
<dbReference type="GO" id="GO:0030729">
    <property type="term" value="F:acetoacetate-CoA ligase activity"/>
    <property type="evidence" value="ECO:0007669"/>
    <property type="project" value="InterPro"/>
</dbReference>
<keyword evidence="5" id="KW-1185">Reference proteome</keyword>
<dbReference type="InterPro" id="IPR020845">
    <property type="entry name" value="AMP-binding_CS"/>
</dbReference>
<dbReference type="PANTHER" id="PTHR42921:SF4">
    <property type="entry name" value="ACETOACETYL-COA SYNTHASE (AFU_ORTHOLOGUE AFUA_8G04770)"/>
    <property type="match status" value="1"/>
</dbReference>
<accession>A0A7H8RDV5</accession>
<reference evidence="5" key="1">
    <citation type="submission" date="2020-06" db="EMBL/GenBank/DDBJ databases">
        <title>A chromosome-scale genome assembly of Talaromyces rugulosus W13939.</title>
        <authorList>
            <person name="Wang B."/>
            <person name="Guo L."/>
            <person name="Ye K."/>
            <person name="Wang L."/>
        </authorList>
    </citation>
    <scope>NUCLEOTIDE SEQUENCE [LARGE SCALE GENOMIC DNA]</scope>
    <source>
        <strain evidence="5">W13939</strain>
    </source>
</reference>
<dbReference type="RefSeq" id="XP_035350833.1">
    <property type="nucleotide sequence ID" value="XM_035494940.1"/>
</dbReference>
<evidence type="ECO:0000313" key="5">
    <source>
        <dbReference type="Proteomes" id="UP000509510"/>
    </source>
</evidence>
<feature type="domain" description="AMP-dependent synthetase/ligase" evidence="2">
    <location>
        <begin position="112"/>
        <end position="471"/>
    </location>
</feature>
<feature type="domain" description="Acetyl-coenzyme A synthetase N-terminal" evidence="3">
    <location>
        <begin position="35"/>
        <end position="92"/>
    </location>
</feature>
<dbReference type="NCBIfam" id="TIGR01217">
    <property type="entry name" value="ac_ac_CoA_syn"/>
    <property type="match status" value="1"/>
</dbReference>
<dbReference type="KEGG" id="trg:TRUGW13939_11836"/>
<evidence type="ECO:0000256" key="1">
    <source>
        <dbReference type="ARBA" id="ARBA00006432"/>
    </source>
</evidence>
<dbReference type="InterPro" id="IPR042099">
    <property type="entry name" value="ANL_N_sf"/>
</dbReference>
<dbReference type="InterPro" id="IPR045851">
    <property type="entry name" value="AMP-bd_C_sf"/>
</dbReference>
<dbReference type="AlphaFoldDB" id="A0A7H8RDV5"/>
<comment type="similarity">
    <text evidence="1">Belongs to the ATP-dependent AMP-binding enzyme family.</text>
</comment>
<dbReference type="InterPro" id="IPR032387">
    <property type="entry name" value="ACAS_N"/>
</dbReference>
<dbReference type="Pfam" id="PF16177">
    <property type="entry name" value="ACAS_N"/>
    <property type="match status" value="1"/>
</dbReference>
<sequence length="670" mass="74529">MEFSPIYVPRPGLHTYMDDFRHFTAAQMTVNLSSYHDLHKFSVERPNEFWTLLWKFLDIKASSQPSKAIDEALRIDQFPPFFAGAKLNYAENILRTRGNGIALKCIDESSLRKPESITWDDLRAQVREAADAMHFSGVRRHDVFVAIGGNSAKSVALLLATASLGAVFASFSTELGEMALLDRLTQLKPKLVFAQTEYSYNGKKHRITGKITKVFATAPKAPGAELISYFDSVESPGYTDDCGVPLVPWSEFVGRTSGRKLSFEQVAFHHPLVILFSSGTTGTPKGIVHSHGGLVVNGMKENRLHNNFGPSDVYFHFTNIGWTLWNISLGALLCGSTLVLYDGSPFYPKASMLMDTRITAFGAGPRYFEEIRIANIKPNSFPHIVDLILSTGAILTASLSLWISHAFGPVCQISMSGGTEFCGSFVHGTKTLPTWPGQITVKALGLDVDVFSLNGQSVPPGEMGELVCKTPFPNMPTSFLNDHKKKRYFDAYFYSIPHVWTHGDLIKVDPKTKGLIILGRSDGVLNPSGVRFGSSEIYSVLAKRFAKQVLDALCVGQQRQDKDMSERVFLFVKPYPPLRSQVGRLLETSIRRAIAQDLSRRHVPQFVFELETIPYNANGKKMEIKAKAILNRGLHGLNSLKISREERAMLEPLLKFFNIEDLLTKIVAKI</sequence>
<dbReference type="GO" id="GO:0006629">
    <property type="term" value="P:lipid metabolic process"/>
    <property type="evidence" value="ECO:0007669"/>
    <property type="project" value="InterPro"/>
</dbReference>
<dbReference type="OrthoDB" id="10253869at2759"/>
<dbReference type="SUPFAM" id="SSF56801">
    <property type="entry name" value="Acetyl-CoA synthetase-like"/>
    <property type="match status" value="1"/>
</dbReference>
<proteinExistence type="inferred from homology"/>
<dbReference type="Gene3D" id="3.30.300.30">
    <property type="match status" value="1"/>
</dbReference>
<gene>
    <name evidence="4" type="ORF">TRUGW13939_11836</name>
</gene>
<name>A0A7H8RDV5_TALRU</name>
<dbReference type="Pfam" id="PF00501">
    <property type="entry name" value="AMP-binding"/>
    <property type="match status" value="1"/>
</dbReference>
<dbReference type="InterPro" id="IPR005914">
    <property type="entry name" value="Acac_CoA_synth"/>
</dbReference>
<dbReference type="Gene3D" id="3.40.50.12780">
    <property type="entry name" value="N-terminal domain of ligase-like"/>
    <property type="match status" value="1"/>
</dbReference>